<feature type="domain" description="Histidine kinase/HSP90-like ATPase" evidence="1">
    <location>
        <begin position="4"/>
        <end position="41"/>
    </location>
</feature>
<dbReference type="SUPFAM" id="SSF55874">
    <property type="entry name" value="ATPase domain of HSP90 chaperone/DNA topoisomerase II/histidine kinase"/>
    <property type="match status" value="1"/>
</dbReference>
<gene>
    <name evidence="2" type="ORF">KDA_67560</name>
</gene>
<dbReference type="InterPro" id="IPR003594">
    <property type="entry name" value="HATPase_dom"/>
</dbReference>
<comment type="caution">
    <text evidence="2">The sequence shown here is derived from an EMBL/GenBank/DDBJ whole genome shotgun (WGS) entry which is preliminary data.</text>
</comment>
<dbReference type="Pfam" id="PF02518">
    <property type="entry name" value="HATPase_c"/>
    <property type="match status" value="1"/>
</dbReference>
<dbReference type="OrthoDB" id="9773956at2"/>
<name>A0A402BJ53_9CHLR</name>
<dbReference type="InterPro" id="IPR036890">
    <property type="entry name" value="HATPase_C_sf"/>
</dbReference>
<proteinExistence type="predicted"/>
<reference evidence="3" key="1">
    <citation type="submission" date="2018-12" db="EMBL/GenBank/DDBJ databases">
        <title>Tengunoibacter tsumagoiensis gen. nov., sp. nov., Dictyobacter kobayashii sp. nov., D. alpinus sp. nov., and D. joshuensis sp. nov. and description of Dictyobacteraceae fam. nov. within the order Ktedonobacterales isolated from Tengu-no-mugimeshi.</title>
        <authorList>
            <person name="Wang C.M."/>
            <person name="Zheng Y."/>
            <person name="Sakai Y."/>
            <person name="Toyoda A."/>
            <person name="Minakuchi Y."/>
            <person name="Abe K."/>
            <person name="Yokota A."/>
            <person name="Yabe S."/>
        </authorList>
    </citation>
    <scope>NUCLEOTIDE SEQUENCE [LARGE SCALE GENOMIC DNA]</scope>
    <source>
        <strain evidence="3">Uno16</strain>
    </source>
</reference>
<evidence type="ECO:0000313" key="3">
    <source>
        <dbReference type="Proteomes" id="UP000287171"/>
    </source>
</evidence>
<evidence type="ECO:0000259" key="1">
    <source>
        <dbReference type="Pfam" id="PF02518"/>
    </source>
</evidence>
<organism evidence="2 3">
    <name type="scientific">Dictyobacter alpinus</name>
    <dbReference type="NCBI Taxonomy" id="2014873"/>
    <lineage>
        <taxon>Bacteria</taxon>
        <taxon>Bacillati</taxon>
        <taxon>Chloroflexota</taxon>
        <taxon>Ktedonobacteria</taxon>
        <taxon>Ktedonobacterales</taxon>
        <taxon>Dictyobacteraceae</taxon>
        <taxon>Dictyobacter</taxon>
    </lineage>
</organism>
<dbReference type="Gene3D" id="3.30.565.10">
    <property type="entry name" value="Histidine kinase-like ATPase, C-terminal domain"/>
    <property type="match status" value="1"/>
</dbReference>
<dbReference type="EMBL" id="BIFT01000002">
    <property type="protein sequence ID" value="GCE31272.1"/>
    <property type="molecule type" value="Genomic_DNA"/>
</dbReference>
<dbReference type="Proteomes" id="UP000287171">
    <property type="component" value="Unassembled WGS sequence"/>
</dbReference>
<evidence type="ECO:0000313" key="2">
    <source>
        <dbReference type="EMBL" id="GCE31272.1"/>
    </source>
</evidence>
<protein>
    <recommendedName>
        <fullName evidence="1">Histidine kinase/HSP90-like ATPase domain-containing protein</fullName>
    </recommendedName>
</protein>
<keyword evidence="3" id="KW-1185">Reference proteome</keyword>
<dbReference type="AlphaFoldDB" id="A0A402BJ53"/>
<accession>A0A402BJ53</accession>
<sequence length="63" mass="6499">MRQAAGLGLYTCKLLVEKQGGTITIRNHPAGGCEITIEMPLCQPTVGGSMGVSVATSNKAHLS</sequence>